<accession>A0A3E4N243</accession>
<evidence type="ECO:0000313" key="5">
    <source>
        <dbReference type="Proteomes" id="UP000432516"/>
    </source>
</evidence>
<evidence type="ECO:0000259" key="2">
    <source>
        <dbReference type="SMART" id="SM00644"/>
    </source>
</evidence>
<dbReference type="AlphaFoldDB" id="A0A3E4N243"/>
<gene>
    <name evidence="4" type="ORF">GKD68_21280</name>
</gene>
<dbReference type="SMART" id="SM00644">
    <property type="entry name" value="Ami_2"/>
    <property type="match status" value="1"/>
</dbReference>
<reference evidence="4 5" key="1">
    <citation type="journal article" date="2019" name="Nat. Med.">
        <title>A library of human gut bacterial isolates paired with longitudinal multiomics data enables mechanistic microbiome research.</title>
        <authorList>
            <person name="Poyet M."/>
            <person name="Groussin M."/>
            <person name="Gibbons S.M."/>
            <person name="Avila-Pacheco J."/>
            <person name="Jiang X."/>
            <person name="Kearney S.M."/>
            <person name="Perrotta A.R."/>
            <person name="Berdy B."/>
            <person name="Zhao S."/>
            <person name="Lieberman T.D."/>
            <person name="Swanson P.K."/>
            <person name="Smith M."/>
            <person name="Roesemann S."/>
            <person name="Alexander J.E."/>
            <person name="Rich S.A."/>
            <person name="Livny J."/>
            <person name="Vlamakis H."/>
            <person name="Clish C."/>
            <person name="Bullock K."/>
            <person name="Deik A."/>
            <person name="Scott J."/>
            <person name="Pierce K.A."/>
            <person name="Xavier R.J."/>
            <person name="Alm E.J."/>
        </authorList>
    </citation>
    <scope>NUCLEOTIDE SEQUENCE [LARGE SCALE GENOMIC DNA]</scope>
    <source>
        <strain evidence="4 5">BIOML-A2</strain>
    </source>
</reference>
<dbReference type="Pfam" id="PF01510">
    <property type="entry name" value="Amidase_2"/>
    <property type="match status" value="1"/>
</dbReference>
<comment type="caution">
    <text evidence="4">The sequence shown here is derived from an EMBL/GenBank/DDBJ whole genome shotgun (WGS) entry which is preliminary data.</text>
</comment>
<proteinExistence type="inferred from homology"/>
<dbReference type="RefSeq" id="WP_005857917.1">
    <property type="nucleotide sequence ID" value="NZ_BQOC01000001.1"/>
</dbReference>
<dbReference type="EMBL" id="WKNE01000033">
    <property type="protein sequence ID" value="MRZ57226.1"/>
    <property type="molecule type" value="Genomic_DNA"/>
</dbReference>
<dbReference type="GO" id="GO:0009253">
    <property type="term" value="P:peptidoglycan catabolic process"/>
    <property type="evidence" value="ECO:0007669"/>
    <property type="project" value="InterPro"/>
</dbReference>
<evidence type="ECO:0000259" key="3">
    <source>
        <dbReference type="SMART" id="SM00701"/>
    </source>
</evidence>
<evidence type="ECO:0000313" key="4">
    <source>
        <dbReference type="EMBL" id="MRZ57226.1"/>
    </source>
</evidence>
<dbReference type="InterPro" id="IPR006619">
    <property type="entry name" value="PGRP_domain_met/bac"/>
</dbReference>
<dbReference type="CDD" id="cd06583">
    <property type="entry name" value="PGRP"/>
    <property type="match status" value="1"/>
</dbReference>
<dbReference type="SMART" id="SM00701">
    <property type="entry name" value="PGRP"/>
    <property type="match status" value="1"/>
</dbReference>
<evidence type="ECO:0000256" key="1">
    <source>
        <dbReference type="ARBA" id="ARBA00007553"/>
    </source>
</evidence>
<dbReference type="GO" id="GO:0008745">
    <property type="term" value="F:N-acetylmuramoyl-L-alanine amidase activity"/>
    <property type="evidence" value="ECO:0007669"/>
    <property type="project" value="InterPro"/>
</dbReference>
<dbReference type="InterPro" id="IPR015510">
    <property type="entry name" value="PGRP"/>
</dbReference>
<feature type="domain" description="N-acetylmuramoyl-L-alanine amidase" evidence="2">
    <location>
        <begin position="2"/>
        <end position="138"/>
    </location>
</feature>
<dbReference type="InterPro" id="IPR002502">
    <property type="entry name" value="Amidase_domain"/>
</dbReference>
<dbReference type="PANTHER" id="PTHR11022:SF41">
    <property type="entry name" value="PEPTIDOGLYCAN-RECOGNITION PROTEIN LC-RELATED"/>
    <property type="match status" value="1"/>
</dbReference>
<dbReference type="Proteomes" id="UP000432516">
    <property type="component" value="Unassembled WGS sequence"/>
</dbReference>
<dbReference type="PANTHER" id="PTHR11022">
    <property type="entry name" value="PEPTIDOGLYCAN RECOGNITION PROTEIN"/>
    <property type="match status" value="1"/>
</dbReference>
<dbReference type="InterPro" id="IPR036505">
    <property type="entry name" value="Amidase/PGRP_sf"/>
</dbReference>
<dbReference type="GO" id="GO:0008270">
    <property type="term" value="F:zinc ion binding"/>
    <property type="evidence" value="ECO:0007669"/>
    <property type="project" value="InterPro"/>
</dbReference>
<comment type="similarity">
    <text evidence="1">Belongs to the N-acetylmuramoyl-L-alanine amidase 2 family.</text>
</comment>
<organism evidence="4 5">
    <name type="scientific">Parabacteroides distasonis</name>
    <dbReference type="NCBI Taxonomy" id="823"/>
    <lineage>
        <taxon>Bacteria</taxon>
        <taxon>Pseudomonadati</taxon>
        <taxon>Bacteroidota</taxon>
        <taxon>Bacteroidia</taxon>
        <taxon>Bacteroidales</taxon>
        <taxon>Tannerellaceae</taxon>
        <taxon>Parabacteroides</taxon>
    </lineage>
</organism>
<dbReference type="SUPFAM" id="SSF55846">
    <property type="entry name" value="N-acetylmuramoyl-L-alanine amidase-like"/>
    <property type="match status" value="1"/>
</dbReference>
<sequence length="148" mass="17231">MGKVYCFYQNYREVSLLVIHCSATRYDRDFPVEALRSSHKARGFADIGYHFYITRDGELHRCRPVNQIGAHAAGWNDKSIGICYEGGLDEQGRPADTRTYAQRCTLMDLLRQLRRDYPEARILGHYQLSPYIRKACPCFDAREEYLVL</sequence>
<name>A0A3E4N243_PARDI</name>
<protein>
    <submittedName>
        <fullName evidence="4">N-acetylmuramoyl-L-alanine amidase</fullName>
    </submittedName>
</protein>
<dbReference type="Gene3D" id="3.40.80.10">
    <property type="entry name" value="Peptidoglycan recognition protein-like"/>
    <property type="match status" value="1"/>
</dbReference>
<feature type="domain" description="Peptidoglycan recognition protein family" evidence="3">
    <location>
        <begin position="1"/>
        <end position="129"/>
    </location>
</feature>